<keyword evidence="6" id="KW-1185">Reference proteome</keyword>
<dbReference type="InterPro" id="IPR044094">
    <property type="entry name" value="AtsA-like_MBL-fold"/>
</dbReference>
<feature type="domain" description="Metallo-beta-lactamase" evidence="4">
    <location>
        <begin position="81"/>
        <end position="314"/>
    </location>
</feature>
<dbReference type="InterPro" id="IPR006311">
    <property type="entry name" value="TAT_signal"/>
</dbReference>
<dbReference type="RefSeq" id="WP_039364899.1">
    <property type="nucleotide sequence ID" value="NZ_PGEZ01000002.1"/>
</dbReference>
<evidence type="ECO:0000256" key="3">
    <source>
        <dbReference type="SAM" id="SignalP"/>
    </source>
</evidence>
<reference evidence="5 6" key="1">
    <citation type="submission" date="2017-11" db="EMBL/GenBank/DDBJ databases">
        <title>Genomic Encyclopedia of Archaeal and Bacterial Type Strains, Phase II (KMG-II): From Individual Species to Whole Genera.</title>
        <authorList>
            <person name="Goeker M."/>
        </authorList>
    </citation>
    <scope>NUCLEOTIDE SEQUENCE [LARGE SCALE GENOMIC DNA]</scope>
    <source>
        <strain evidence="5 6">DSM 27763</strain>
    </source>
</reference>
<evidence type="ECO:0000313" key="5">
    <source>
        <dbReference type="EMBL" id="PJJ54376.1"/>
    </source>
</evidence>
<dbReference type="NCBIfam" id="TIGR01409">
    <property type="entry name" value="TAT_signal_seq"/>
    <property type="match status" value="1"/>
</dbReference>
<keyword evidence="1" id="KW-0540">Nuclease</keyword>
<evidence type="ECO:0000313" key="6">
    <source>
        <dbReference type="Proteomes" id="UP000230842"/>
    </source>
</evidence>
<dbReference type="SUPFAM" id="SSF56281">
    <property type="entry name" value="Metallo-hydrolase/oxidoreductase"/>
    <property type="match status" value="1"/>
</dbReference>
<keyword evidence="3" id="KW-0732">Signal</keyword>
<dbReference type="InterPro" id="IPR001279">
    <property type="entry name" value="Metallo-B-lactamas"/>
</dbReference>
<evidence type="ECO:0000256" key="2">
    <source>
        <dbReference type="ARBA" id="ARBA00022801"/>
    </source>
</evidence>
<dbReference type="GO" id="GO:0042781">
    <property type="term" value="F:3'-tRNA processing endoribonuclease activity"/>
    <property type="evidence" value="ECO:0007669"/>
    <property type="project" value="TreeGrafter"/>
</dbReference>
<dbReference type="Pfam" id="PF00753">
    <property type="entry name" value="Lactamase_B"/>
    <property type="match status" value="1"/>
</dbReference>
<comment type="caution">
    <text evidence="5">The sequence shown here is derived from an EMBL/GenBank/DDBJ whole genome shotgun (WGS) entry which is preliminary data.</text>
</comment>
<dbReference type="InterPro" id="IPR019546">
    <property type="entry name" value="TAT_signal_bac_arc"/>
</dbReference>
<dbReference type="OrthoDB" id="4137979at2"/>
<dbReference type="PROSITE" id="PS51318">
    <property type="entry name" value="TAT"/>
    <property type="match status" value="1"/>
</dbReference>
<protein>
    <submittedName>
        <fullName evidence="5">Secreted protein</fullName>
    </submittedName>
</protein>
<dbReference type="EMBL" id="PGEZ01000002">
    <property type="protein sequence ID" value="PJJ54376.1"/>
    <property type="molecule type" value="Genomic_DNA"/>
</dbReference>
<dbReference type="Proteomes" id="UP000230842">
    <property type="component" value="Unassembled WGS sequence"/>
</dbReference>
<sequence>MCNVLGDAVNSLPDASRRRFLKTLGATAAAGGLATVLPSPASAATATSATASRKPGRNARTRLVLLGTGGGPTYVGGDRAGISTAIVYGDKVYVVDLGLGSYQRLASAGLNPDTGLGEALTNVEGIFFTHLHSDHTVDWPGLWVTSGMNASSREPGRPIPVYGPGERDTLQRVFPPTRPDPEVVNPEQPNPGITGMTGYLRQAFSQDINDRVRDSNFTRPDTMFDLHDIDLSGVWTVDPLGKPPRLDAPLEIMTDGDVRVTATLVDHHPTAPAFAFRFDTPDGSVVVSGDTCVSENLIDLANGADYLVHEVIDPAFVDKLTSALPPEVGPAVREHLLGAHTTIEQVGRDVAEPAGAKNLVLTHLVGDSGSPAHWRKAQRGYSGNLIVGSDLMDLPVGRR</sequence>
<gene>
    <name evidence="5" type="ORF">CLV56_3885</name>
</gene>
<dbReference type="PANTHER" id="PTHR46018">
    <property type="entry name" value="ZINC PHOSPHODIESTERASE ELAC PROTEIN 1"/>
    <property type="match status" value="1"/>
</dbReference>
<name>A0A0B2B577_9ACTN</name>
<dbReference type="PANTHER" id="PTHR46018:SF2">
    <property type="entry name" value="ZINC PHOSPHODIESTERASE ELAC PROTEIN 1"/>
    <property type="match status" value="1"/>
</dbReference>
<feature type="chain" id="PRO_5015034341" evidence="3">
    <location>
        <begin position="44"/>
        <end position="399"/>
    </location>
</feature>
<proteinExistence type="predicted"/>
<organism evidence="5 6">
    <name type="scientific">Mumia flava</name>
    <dbReference type="NCBI Taxonomy" id="1348852"/>
    <lineage>
        <taxon>Bacteria</taxon>
        <taxon>Bacillati</taxon>
        <taxon>Actinomycetota</taxon>
        <taxon>Actinomycetes</taxon>
        <taxon>Propionibacteriales</taxon>
        <taxon>Nocardioidaceae</taxon>
        <taxon>Mumia</taxon>
    </lineage>
</organism>
<dbReference type="InterPro" id="IPR036866">
    <property type="entry name" value="RibonucZ/Hydroxyglut_hydro"/>
</dbReference>
<evidence type="ECO:0000259" key="4">
    <source>
        <dbReference type="Pfam" id="PF00753"/>
    </source>
</evidence>
<dbReference type="Gene3D" id="3.60.15.10">
    <property type="entry name" value="Ribonuclease Z/Hydroxyacylglutathione hydrolase-like"/>
    <property type="match status" value="1"/>
</dbReference>
<feature type="signal peptide" evidence="3">
    <location>
        <begin position="1"/>
        <end position="43"/>
    </location>
</feature>
<dbReference type="AlphaFoldDB" id="A0A0B2B577"/>
<dbReference type="CDD" id="cd07719">
    <property type="entry name" value="arylsulfatase_AtsA-like_MBL-fold"/>
    <property type="match status" value="1"/>
</dbReference>
<keyword evidence="2" id="KW-0378">Hydrolase</keyword>
<keyword evidence="1" id="KW-0255">Endonuclease</keyword>
<evidence type="ECO:0000256" key="1">
    <source>
        <dbReference type="ARBA" id="ARBA00022759"/>
    </source>
</evidence>
<accession>A0A0B2B577</accession>